<sequence length="793" mass="87549">MSERTVSERTASERTVAGRLVVFAVTRTAVEERLVRDRVRQLFGDGPDAPEVLGVPRAKASPADIEGLRVRLAEFGDVELLPMGVTWLPSEHTDGERKVRLRDLARGHNPYKPTPRQQGAIARKEPDRGRVTEGASASVATLRERYVESGKDPAADADGFARFVIRRARLALQRAEAQLLGPQFKSAKLVKDEILANKHFQAGLQRIRLELGPDATSEEKVEEILEEMATGWGRLFIDVYPRVGRAVFQRGFDPTIDTDTTEISRLKQTLAERPVIFLWSHRSNLDTPVLAASLHENGLPLPHMFAGINMSFGPMGAILRRSGVIFIRRSIGDPLYKFLLKEFVGYLAEKRFNLSWSIEGTRSRTGKMLPPKLGLLSFVADAYIEGRSDDIALQPVSIAFDQLHEVGEYAEYARGGKKAAEGMKWLYGFIKAQGQGNFGKIYIRYPEPVSMRSLMGPPNGEIAQDEARRALALQKMAFEVAWRINMAMPVTPTALVTATLLATQGAALTSRQVTVALSQVLDYLENLAAPLASSVPNLRAEAGVEQVLRALAASGIVTRVEGARDVVWLIGPDKQLAATFYRNSIIQFFQLGAICEIALALAARSDSGTKRLERFWRAVDRLRDLLKFDFYFQEKSVYREQIAAQMAMADPGWEAKLTAADFDIRTMLRGRMPLVAPVSLRPFFEAYGIVADVLAHHGAAGPIDKAQVTKDALAYGEQLIAQRRVASADPVSALLFATGLQLADNQGVLVDGPDRSERAARFEQELREITEAVALIAAVSTEVFTEQMRAARA</sequence>
<evidence type="ECO:0000256" key="5">
    <source>
        <dbReference type="ARBA" id="ARBA00023315"/>
    </source>
</evidence>
<dbReference type="PANTHER" id="PTHR12563:SF17">
    <property type="entry name" value="DIHYDROXYACETONE PHOSPHATE ACYLTRANSFERASE"/>
    <property type="match status" value="1"/>
</dbReference>
<gene>
    <name evidence="8" type="primary">plsB</name>
    <name evidence="8" type="ORF">BN11_60013</name>
</gene>
<dbReference type="GO" id="GO:0004366">
    <property type="term" value="F:glycerol-3-phosphate O-acyltransferase activity"/>
    <property type="evidence" value="ECO:0007669"/>
    <property type="project" value="UniProtKB-EC"/>
</dbReference>
<evidence type="ECO:0000256" key="4">
    <source>
        <dbReference type="ARBA" id="ARBA00023136"/>
    </source>
</evidence>
<evidence type="ECO:0000313" key="8">
    <source>
        <dbReference type="EMBL" id="CCH75259.1"/>
    </source>
</evidence>
<evidence type="ECO:0000256" key="1">
    <source>
        <dbReference type="ARBA" id="ARBA00004184"/>
    </source>
</evidence>
<dbReference type="AlphaFoldDB" id="W6K4M2"/>
<evidence type="ECO:0000259" key="7">
    <source>
        <dbReference type="SMART" id="SM00563"/>
    </source>
</evidence>
<dbReference type="CDD" id="cd07993">
    <property type="entry name" value="LPLAT_DHAPAT-like"/>
    <property type="match status" value="1"/>
</dbReference>
<dbReference type="NCBIfam" id="NF002886">
    <property type="entry name" value="PRK03355.1"/>
    <property type="match status" value="1"/>
</dbReference>
<reference evidence="8 9" key="1">
    <citation type="journal article" date="2013" name="ISME J.">
        <title>A metabolic model for members of the genus Tetrasphaera involved in enhanced biological phosphorus removal.</title>
        <authorList>
            <person name="Kristiansen R."/>
            <person name="Nguyen H.T.T."/>
            <person name="Saunders A.M."/>
            <person name="Nielsen J.L."/>
            <person name="Wimmer R."/>
            <person name="Le V.Q."/>
            <person name="McIlroy S.J."/>
            <person name="Petrovski S."/>
            <person name="Seviour R.J."/>
            <person name="Calteau A."/>
            <person name="Nielsen K.L."/>
            <person name="Nielsen P.H."/>
        </authorList>
    </citation>
    <scope>NUCLEOTIDE SEQUENCE [LARGE SCALE GENOMIC DNA]</scope>
    <source>
        <strain evidence="8 9">Ben110</strain>
    </source>
</reference>
<dbReference type="GO" id="GO:0012505">
    <property type="term" value="C:endomembrane system"/>
    <property type="evidence" value="ECO:0007669"/>
    <property type="project" value="UniProtKB-SubCell"/>
</dbReference>
<dbReference type="Pfam" id="PF19277">
    <property type="entry name" value="GPAT_C"/>
    <property type="match status" value="1"/>
</dbReference>
<keyword evidence="4" id="KW-0472">Membrane</keyword>
<comment type="caution">
    <text evidence="8">The sequence shown here is derived from an EMBL/GenBank/DDBJ whole genome shotgun (WGS) entry which is preliminary data.</text>
</comment>
<dbReference type="RefSeq" id="WP_053083956.1">
    <property type="nucleotide sequence ID" value="NZ_HG764815.1"/>
</dbReference>
<dbReference type="EMBL" id="CAJA01000485">
    <property type="protein sequence ID" value="CCH75259.1"/>
    <property type="molecule type" value="Genomic_DNA"/>
</dbReference>
<evidence type="ECO:0000256" key="6">
    <source>
        <dbReference type="SAM" id="MobiDB-lite"/>
    </source>
</evidence>
<dbReference type="PIRSF" id="PIRSF000437">
    <property type="entry name" value="GPAT_DHAPAT"/>
    <property type="match status" value="1"/>
</dbReference>
<dbReference type="EC" id="2.3.1.15" evidence="8"/>
<evidence type="ECO:0000313" key="9">
    <source>
        <dbReference type="Proteomes" id="UP000035763"/>
    </source>
</evidence>
<name>W6K4M2_9MICO</name>
<proteinExistence type="inferred from homology"/>
<protein>
    <submittedName>
        <fullName evidence="8">Glycerol-3-phosphate acyltransferase</fullName>
        <ecNumber evidence="8">2.3.1.15</ecNumber>
    </submittedName>
</protein>
<dbReference type="STRING" id="1193182.BN11_60013"/>
<dbReference type="PANTHER" id="PTHR12563">
    <property type="entry name" value="GLYCEROL-3-PHOSPHATE ACYLTRANSFERASE"/>
    <property type="match status" value="1"/>
</dbReference>
<evidence type="ECO:0000256" key="2">
    <source>
        <dbReference type="ARBA" id="ARBA00007937"/>
    </source>
</evidence>
<dbReference type="InterPro" id="IPR045520">
    <property type="entry name" value="GPAT/DHAPAT_C"/>
</dbReference>
<dbReference type="SUPFAM" id="SSF69593">
    <property type="entry name" value="Glycerol-3-phosphate (1)-acyltransferase"/>
    <property type="match status" value="1"/>
</dbReference>
<dbReference type="SMART" id="SM00563">
    <property type="entry name" value="PlsC"/>
    <property type="match status" value="1"/>
</dbReference>
<dbReference type="Pfam" id="PF01553">
    <property type="entry name" value="Acyltransferase"/>
    <property type="match status" value="1"/>
</dbReference>
<keyword evidence="5 8" id="KW-0012">Acyltransferase</keyword>
<keyword evidence="9" id="KW-1185">Reference proteome</keyword>
<feature type="domain" description="Phospholipid/glycerol acyltransferase" evidence="7">
    <location>
        <begin position="275"/>
        <end position="401"/>
    </location>
</feature>
<dbReference type="InterPro" id="IPR022284">
    <property type="entry name" value="GPAT/DHAPAT"/>
</dbReference>
<dbReference type="GO" id="GO:0006629">
    <property type="term" value="P:lipid metabolic process"/>
    <property type="evidence" value="ECO:0007669"/>
    <property type="project" value="InterPro"/>
</dbReference>
<dbReference type="InterPro" id="IPR002123">
    <property type="entry name" value="Plipid/glycerol_acylTrfase"/>
</dbReference>
<comment type="subcellular location">
    <subcellularLocation>
        <location evidence="1">Endomembrane system</location>
        <topology evidence="1">Peripheral membrane protein</topology>
    </subcellularLocation>
</comment>
<comment type="similarity">
    <text evidence="2">Belongs to the GPAT/DAPAT family.</text>
</comment>
<feature type="region of interest" description="Disordered" evidence="6">
    <location>
        <begin position="106"/>
        <end position="134"/>
    </location>
</feature>
<dbReference type="GO" id="GO:0005886">
    <property type="term" value="C:plasma membrane"/>
    <property type="evidence" value="ECO:0007669"/>
    <property type="project" value="TreeGrafter"/>
</dbReference>
<dbReference type="InterPro" id="IPR041728">
    <property type="entry name" value="GPAT/DHAPAT_LPLAT"/>
</dbReference>
<evidence type="ECO:0000256" key="3">
    <source>
        <dbReference type="ARBA" id="ARBA00022679"/>
    </source>
</evidence>
<keyword evidence="3 8" id="KW-0808">Transferase</keyword>
<feature type="compositionally biased region" description="Basic and acidic residues" evidence="6">
    <location>
        <begin position="122"/>
        <end position="131"/>
    </location>
</feature>
<organism evidence="8 9">
    <name type="scientific">Nostocoides australiense Ben110</name>
    <dbReference type="NCBI Taxonomy" id="1193182"/>
    <lineage>
        <taxon>Bacteria</taxon>
        <taxon>Bacillati</taxon>
        <taxon>Actinomycetota</taxon>
        <taxon>Actinomycetes</taxon>
        <taxon>Micrococcales</taxon>
        <taxon>Intrasporangiaceae</taxon>
        <taxon>Nostocoides</taxon>
    </lineage>
</organism>
<accession>W6K4M2</accession>
<dbReference type="Proteomes" id="UP000035763">
    <property type="component" value="Unassembled WGS sequence"/>
</dbReference>